<keyword evidence="1" id="KW-0812">Transmembrane</keyword>
<evidence type="ECO:0000256" key="1">
    <source>
        <dbReference type="SAM" id="Phobius"/>
    </source>
</evidence>
<comment type="caution">
    <text evidence="3">The sequence shown here is derived from an EMBL/GenBank/DDBJ whole genome shotgun (WGS) entry which is preliminary data.</text>
</comment>
<name>C9PMC8_9PAST</name>
<dbReference type="InterPro" id="IPR051311">
    <property type="entry name" value="DedA_domain"/>
</dbReference>
<dbReference type="Proteomes" id="UP000005519">
    <property type="component" value="Unassembled WGS sequence"/>
</dbReference>
<gene>
    <name evidence="3" type="ORF">HMPREF0621_0152</name>
</gene>
<feature type="domain" description="VTT" evidence="2">
    <location>
        <begin position="60"/>
        <end position="154"/>
    </location>
</feature>
<feature type="transmembrane region" description="Helical" evidence="1">
    <location>
        <begin position="105"/>
        <end position="129"/>
    </location>
</feature>
<dbReference type="STRING" id="667128.HMPREF0621_0152"/>
<dbReference type="Pfam" id="PF09335">
    <property type="entry name" value="VTT_dom"/>
    <property type="match status" value="1"/>
</dbReference>
<dbReference type="PANTHER" id="PTHR42709">
    <property type="entry name" value="ALKALINE PHOSPHATASE LIKE PROTEIN"/>
    <property type="match status" value="1"/>
</dbReference>
<sequence length="159" mass="18375">MWDWLSLQWWESVSPQYDLWLMFASAFLSSTILPGNSEIIFVALLTKQIDHVSYSSIANLFAIAVLGNSLGSLTTYWLGRLMPRAQQKQQQNPRFEITIRLLQRYGIWALLFSWLPVIGDLFCGIAGWLRLNVFGAFILIFIGKMVRYAFLLFLTINLF</sequence>
<feature type="transmembrane region" description="Helical" evidence="1">
    <location>
        <begin position="20"/>
        <end position="45"/>
    </location>
</feature>
<evidence type="ECO:0000313" key="3">
    <source>
        <dbReference type="EMBL" id="EEX51348.1"/>
    </source>
</evidence>
<dbReference type="OrthoDB" id="9814483at2"/>
<reference evidence="3 4" key="1">
    <citation type="submission" date="2009-10" db="EMBL/GenBank/DDBJ databases">
        <authorList>
            <person name="Muzny D."/>
            <person name="Qin X."/>
            <person name="Deng J."/>
            <person name="Jiang H."/>
            <person name="Liu Y."/>
            <person name="Qu J."/>
            <person name="Song X.-Z."/>
            <person name="Zhang L."/>
            <person name="Thornton R."/>
            <person name="Coyle M."/>
            <person name="Francisco L."/>
            <person name="Jackson L."/>
            <person name="Javaid M."/>
            <person name="Korchina V."/>
            <person name="Kovar C."/>
            <person name="Mata R."/>
            <person name="Mathew T."/>
            <person name="Ngo R."/>
            <person name="Nguyen L."/>
            <person name="Nguyen N."/>
            <person name="Okwuonu G."/>
            <person name="Ongeri F."/>
            <person name="Pham C."/>
            <person name="Simmons D."/>
            <person name="Wilczek-Boney K."/>
            <person name="Hale W."/>
            <person name="Jakkamsetti A."/>
            <person name="Pham P."/>
            <person name="Ruth R."/>
            <person name="San Lucas F."/>
            <person name="Warren J."/>
            <person name="Zhang J."/>
            <person name="Zhao Z."/>
            <person name="Zhou C."/>
            <person name="Zhu D."/>
            <person name="Lee S."/>
            <person name="Bess C."/>
            <person name="Blankenburg K."/>
            <person name="Forbes L."/>
            <person name="Fu Q."/>
            <person name="Gubbala S."/>
            <person name="Hirani K."/>
            <person name="Jayaseelan J.C."/>
            <person name="Lara F."/>
            <person name="Munidasa M."/>
            <person name="Palculict T."/>
            <person name="Patil S."/>
            <person name="Pu L.-L."/>
            <person name="Saada N."/>
            <person name="Tang L."/>
            <person name="Weissenberger G."/>
            <person name="Zhu Y."/>
            <person name="Hemphill L."/>
            <person name="Shang Y."/>
            <person name="Youmans B."/>
            <person name="Ayvaz T."/>
            <person name="Ross M."/>
            <person name="Santibanez J."/>
            <person name="Aqrawi P."/>
            <person name="Gross S."/>
            <person name="Joshi V."/>
            <person name="Fowler G."/>
            <person name="Nazareth L."/>
            <person name="Reid J."/>
            <person name="Worley K."/>
            <person name="Petrosino J."/>
            <person name="Highlander S."/>
            <person name="Gibbs R."/>
        </authorList>
    </citation>
    <scope>NUCLEOTIDE SEQUENCE [LARGE SCALE GENOMIC DNA]</scope>
    <source>
        <strain evidence="3 4">ATCC 43325</strain>
    </source>
</reference>
<dbReference type="PANTHER" id="PTHR42709:SF4">
    <property type="entry name" value="INNER MEMBRANE PROTEIN YQAA"/>
    <property type="match status" value="1"/>
</dbReference>
<accession>C9PMC8</accession>
<dbReference type="EMBL" id="ACZR01000001">
    <property type="protein sequence ID" value="EEX51348.1"/>
    <property type="molecule type" value="Genomic_DNA"/>
</dbReference>
<evidence type="ECO:0000313" key="4">
    <source>
        <dbReference type="Proteomes" id="UP000005519"/>
    </source>
</evidence>
<proteinExistence type="predicted"/>
<feature type="transmembrane region" description="Helical" evidence="1">
    <location>
        <begin position="136"/>
        <end position="156"/>
    </location>
</feature>
<protein>
    <recommendedName>
        <fullName evidence="2">VTT domain-containing protein</fullName>
    </recommendedName>
</protein>
<feature type="transmembrane region" description="Helical" evidence="1">
    <location>
        <begin position="57"/>
        <end position="78"/>
    </location>
</feature>
<evidence type="ECO:0000259" key="2">
    <source>
        <dbReference type="Pfam" id="PF09335"/>
    </source>
</evidence>
<organism evidence="3 4">
    <name type="scientific">Pasteurella dagmatis ATCC 43325</name>
    <dbReference type="NCBI Taxonomy" id="667128"/>
    <lineage>
        <taxon>Bacteria</taxon>
        <taxon>Pseudomonadati</taxon>
        <taxon>Pseudomonadota</taxon>
        <taxon>Gammaproteobacteria</taxon>
        <taxon>Pasteurellales</taxon>
        <taxon>Pasteurellaceae</taxon>
        <taxon>Pasteurella</taxon>
    </lineage>
</organism>
<keyword evidence="1" id="KW-1133">Transmembrane helix</keyword>
<keyword evidence="4" id="KW-1185">Reference proteome</keyword>
<dbReference type="HOGENOM" id="CLU_125997_1_0_6"/>
<dbReference type="RefSeq" id="WP_005765083.1">
    <property type="nucleotide sequence ID" value="NZ_GG704815.1"/>
</dbReference>
<dbReference type="InterPro" id="IPR032816">
    <property type="entry name" value="VTT_dom"/>
</dbReference>
<keyword evidence="1" id="KW-0472">Membrane</keyword>
<dbReference type="AlphaFoldDB" id="C9PMC8"/>
<dbReference type="GO" id="GO:0005886">
    <property type="term" value="C:plasma membrane"/>
    <property type="evidence" value="ECO:0007669"/>
    <property type="project" value="UniProtKB-ARBA"/>
</dbReference>